<dbReference type="Proteomes" id="UP000289703">
    <property type="component" value="Unassembled WGS sequence"/>
</dbReference>
<keyword evidence="1" id="KW-0732">Signal</keyword>
<feature type="signal peptide" evidence="1">
    <location>
        <begin position="1"/>
        <end position="20"/>
    </location>
</feature>
<evidence type="ECO:0000313" key="2">
    <source>
        <dbReference type="EMBL" id="RXQ87785.1"/>
    </source>
</evidence>
<dbReference type="OrthoDB" id="1489309at2"/>
<dbReference type="Pfam" id="PF14121">
    <property type="entry name" value="Porin_10"/>
    <property type="match status" value="1"/>
</dbReference>
<proteinExistence type="predicted"/>
<dbReference type="RefSeq" id="WP_129255729.1">
    <property type="nucleotide sequence ID" value="NZ_SAXA01000022.1"/>
</dbReference>
<accession>A0A4Q1JIS0</accession>
<protein>
    <recommendedName>
        <fullName evidence="4">Porin</fullName>
    </recommendedName>
</protein>
<dbReference type="AlphaFoldDB" id="A0A4Q1JIS0"/>
<gene>
    <name evidence="2" type="ORF">EO244_16185</name>
</gene>
<name>A0A4Q1JIS0_9BACT</name>
<evidence type="ECO:0000313" key="3">
    <source>
        <dbReference type="Proteomes" id="UP000289703"/>
    </source>
</evidence>
<evidence type="ECO:0000256" key="1">
    <source>
        <dbReference type="SAM" id="SignalP"/>
    </source>
</evidence>
<evidence type="ECO:0008006" key="4">
    <source>
        <dbReference type="Google" id="ProtNLM"/>
    </source>
</evidence>
<keyword evidence="3" id="KW-1185">Reference proteome</keyword>
<dbReference type="EMBL" id="SAXA01000022">
    <property type="protein sequence ID" value="RXQ87785.1"/>
    <property type="molecule type" value="Genomic_DNA"/>
</dbReference>
<reference evidence="2 3" key="1">
    <citation type="submission" date="2019-01" db="EMBL/GenBank/DDBJ databases">
        <title>Ancylomarina salipaludis sp. nov., isolated from a salt marsh.</title>
        <authorList>
            <person name="Yoon J.-H."/>
        </authorList>
    </citation>
    <scope>NUCLEOTIDE SEQUENCE [LARGE SCALE GENOMIC DNA]</scope>
    <source>
        <strain evidence="2 3">SHSM-M15</strain>
    </source>
</reference>
<dbReference type="InterPro" id="IPR025631">
    <property type="entry name" value="Porin_10"/>
</dbReference>
<comment type="caution">
    <text evidence="2">The sequence shown here is derived from an EMBL/GenBank/DDBJ whole genome shotgun (WGS) entry which is preliminary data.</text>
</comment>
<sequence length="662" mass="76579">MKQIFILIIFTLCLSSSLTAQTEINSLKLGNKGERGLRPDGVKRDGEKSEMDSLGYNSVESHINTWRLSDYGTRKSILHVDTLLGNIHNFNPIYQRSIANSYLGNLGSPYQSNIFIDRVRNESFMFFNTFEAYMNMPNEILFFNTTTPFTSFFYETAGSKDKAENKLRVLHTQNINPFWNVGISFNLISSEGQYQNQKTKLYDFNLFSSYEKGRYGAHFVLNQNKIDVNENGGVSDDKQISDTVIDPENVRVQLSETKNKLANFNFVANQYYNLGVAKELITGADTTQIYPVRVVHELNFESDNRKFKESAVNPDFFTNTYLNNSTSADETSLKMLTNGFHLIFNENQNKKLSFGARLGLLNELSTYNLRLPVGENQYSQKDKNIHNTQLMTSIFRQTGENWNWKFSGNYVAEGYNQNDYQLDGDMTYQFGDTVNRHQLKITSQIKSKRPDFLMEQYYGNHQQWSLNLGKSNELALGLEYQIKKYGFKIGGQINNIENYTYFGYDTLVSRESKSIQVATAYLEKDFRLGKFTLSQKIVGQKSSNEDILPLPDLSVYSNNYYSNTFFNGALDIQAGFSVYYNTSFNVPNYMPSTGQFFLQKERELGDYPKVDLYFNFRIKRTRIFIMYEHLNAKMGSQNYFSSLHYPINPGMLKYGLRWTFYD</sequence>
<feature type="chain" id="PRO_5020670435" description="Porin" evidence="1">
    <location>
        <begin position="21"/>
        <end position="662"/>
    </location>
</feature>
<organism evidence="2 3">
    <name type="scientific">Ancylomarina salipaludis</name>
    <dbReference type="NCBI Taxonomy" id="2501299"/>
    <lineage>
        <taxon>Bacteria</taxon>
        <taxon>Pseudomonadati</taxon>
        <taxon>Bacteroidota</taxon>
        <taxon>Bacteroidia</taxon>
        <taxon>Marinilabiliales</taxon>
        <taxon>Marinifilaceae</taxon>
        <taxon>Ancylomarina</taxon>
    </lineage>
</organism>